<evidence type="ECO:0000256" key="1">
    <source>
        <dbReference type="ARBA" id="ARBA00000085"/>
    </source>
</evidence>
<evidence type="ECO:0000256" key="5">
    <source>
        <dbReference type="ARBA" id="ARBA00022553"/>
    </source>
</evidence>
<dbReference type="InterPro" id="IPR005467">
    <property type="entry name" value="His_kinase_dom"/>
</dbReference>
<keyword evidence="11" id="KW-0812">Transmembrane</keyword>
<comment type="subcellular location">
    <subcellularLocation>
        <location evidence="2">Cell membrane</location>
        <topology evidence="2">Multi-pass membrane protein</topology>
    </subcellularLocation>
</comment>
<dbReference type="InterPro" id="IPR003661">
    <property type="entry name" value="HisK_dim/P_dom"/>
</dbReference>
<proteinExistence type="predicted"/>
<dbReference type="CDD" id="cd06225">
    <property type="entry name" value="HAMP"/>
    <property type="match status" value="1"/>
</dbReference>
<dbReference type="Gene3D" id="3.30.565.10">
    <property type="entry name" value="Histidine kinase-like ATPase, C-terminal domain"/>
    <property type="match status" value="1"/>
</dbReference>
<dbReference type="InterPro" id="IPR050980">
    <property type="entry name" value="2C_sensor_his_kinase"/>
</dbReference>
<evidence type="ECO:0000313" key="15">
    <source>
        <dbReference type="Proteomes" id="UP000291106"/>
    </source>
</evidence>
<dbReference type="CDD" id="cd00082">
    <property type="entry name" value="HisKA"/>
    <property type="match status" value="1"/>
</dbReference>
<feature type="coiled-coil region" evidence="10">
    <location>
        <begin position="204"/>
        <end position="270"/>
    </location>
</feature>
<keyword evidence="11" id="KW-1133">Transmembrane helix</keyword>
<dbReference type="GO" id="GO:0000155">
    <property type="term" value="F:phosphorelay sensor kinase activity"/>
    <property type="evidence" value="ECO:0007669"/>
    <property type="project" value="InterPro"/>
</dbReference>
<dbReference type="Proteomes" id="UP000291106">
    <property type="component" value="Chromosome"/>
</dbReference>
<dbReference type="EMBL" id="CP036200">
    <property type="protein sequence ID" value="QBF81643.1"/>
    <property type="molecule type" value="Genomic_DNA"/>
</dbReference>
<dbReference type="InterPro" id="IPR003660">
    <property type="entry name" value="HAMP_dom"/>
</dbReference>
<evidence type="ECO:0000256" key="8">
    <source>
        <dbReference type="ARBA" id="ARBA00022777"/>
    </source>
</evidence>
<feature type="domain" description="Histidine kinase" evidence="12">
    <location>
        <begin position="410"/>
        <end position="626"/>
    </location>
</feature>
<dbReference type="Pfam" id="PF00672">
    <property type="entry name" value="HAMP"/>
    <property type="match status" value="1"/>
</dbReference>
<dbReference type="PROSITE" id="PS50109">
    <property type="entry name" value="HIS_KIN"/>
    <property type="match status" value="1"/>
</dbReference>
<accession>A0A411PDL2</accession>
<dbReference type="SMART" id="SM00387">
    <property type="entry name" value="HATPase_c"/>
    <property type="match status" value="1"/>
</dbReference>
<keyword evidence="6" id="KW-0808">Transferase</keyword>
<reference evidence="14 15" key="1">
    <citation type="submission" date="2019-02" db="EMBL/GenBank/DDBJ databases">
        <title>Shewanella sp. D4-2 isolated from Dokdo Island.</title>
        <authorList>
            <person name="Baek K."/>
        </authorList>
    </citation>
    <scope>NUCLEOTIDE SEQUENCE [LARGE SCALE GENOMIC DNA]</scope>
    <source>
        <strain evidence="14 15">D4-2</strain>
    </source>
</reference>
<dbReference type="EC" id="2.7.13.3" evidence="3"/>
<keyword evidence="15" id="KW-1185">Reference proteome</keyword>
<organism evidence="14 15">
    <name type="scientific">Shewanella maritima</name>
    <dbReference type="NCBI Taxonomy" id="2520507"/>
    <lineage>
        <taxon>Bacteria</taxon>
        <taxon>Pseudomonadati</taxon>
        <taxon>Pseudomonadota</taxon>
        <taxon>Gammaproteobacteria</taxon>
        <taxon>Alteromonadales</taxon>
        <taxon>Shewanellaceae</taxon>
        <taxon>Shewanella</taxon>
    </lineage>
</organism>
<dbReference type="GO" id="GO:0005524">
    <property type="term" value="F:ATP binding"/>
    <property type="evidence" value="ECO:0007669"/>
    <property type="project" value="UniProtKB-KW"/>
</dbReference>
<name>A0A411PDL2_9GAMM</name>
<keyword evidence="11" id="KW-0472">Membrane</keyword>
<dbReference type="InterPro" id="IPR004358">
    <property type="entry name" value="Sig_transdc_His_kin-like_C"/>
</dbReference>
<dbReference type="InterPro" id="IPR036097">
    <property type="entry name" value="HisK_dim/P_sf"/>
</dbReference>
<keyword evidence="10" id="KW-0175">Coiled coil</keyword>
<evidence type="ECO:0000256" key="2">
    <source>
        <dbReference type="ARBA" id="ARBA00004651"/>
    </source>
</evidence>
<evidence type="ECO:0000256" key="11">
    <source>
        <dbReference type="SAM" id="Phobius"/>
    </source>
</evidence>
<dbReference type="Gene3D" id="1.10.287.130">
    <property type="match status" value="1"/>
</dbReference>
<dbReference type="PROSITE" id="PS50885">
    <property type="entry name" value="HAMP"/>
    <property type="match status" value="1"/>
</dbReference>
<dbReference type="PANTHER" id="PTHR44936:SF10">
    <property type="entry name" value="SENSOR PROTEIN RSTB"/>
    <property type="match status" value="1"/>
</dbReference>
<protein>
    <recommendedName>
        <fullName evidence="3">histidine kinase</fullName>
        <ecNumber evidence="3">2.7.13.3</ecNumber>
    </recommendedName>
</protein>
<evidence type="ECO:0000256" key="3">
    <source>
        <dbReference type="ARBA" id="ARBA00012438"/>
    </source>
</evidence>
<feature type="transmembrane region" description="Helical" evidence="11">
    <location>
        <begin position="318"/>
        <end position="337"/>
    </location>
</feature>
<gene>
    <name evidence="14" type="ORF">EXU30_02255</name>
</gene>
<dbReference type="InterPro" id="IPR036890">
    <property type="entry name" value="HATPase_C_sf"/>
</dbReference>
<keyword evidence="8" id="KW-0418">Kinase</keyword>
<evidence type="ECO:0000256" key="6">
    <source>
        <dbReference type="ARBA" id="ARBA00022679"/>
    </source>
</evidence>
<keyword evidence="4" id="KW-1003">Cell membrane</keyword>
<evidence type="ECO:0000259" key="12">
    <source>
        <dbReference type="PROSITE" id="PS50109"/>
    </source>
</evidence>
<dbReference type="PRINTS" id="PR00344">
    <property type="entry name" value="BCTRLSENSOR"/>
</dbReference>
<evidence type="ECO:0000256" key="10">
    <source>
        <dbReference type="SAM" id="Coils"/>
    </source>
</evidence>
<dbReference type="KEGG" id="smai:EXU30_02255"/>
<dbReference type="PANTHER" id="PTHR44936">
    <property type="entry name" value="SENSOR PROTEIN CREC"/>
    <property type="match status" value="1"/>
</dbReference>
<comment type="catalytic activity">
    <reaction evidence="1">
        <text>ATP + protein L-histidine = ADP + protein N-phospho-L-histidine.</text>
        <dbReference type="EC" id="2.7.13.3"/>
    </reaction>
</comment>
<dbReference type="Pfam" id="PF02518">
    <property type="entry name" value="HATPase_c"/>
    <property type="match status" value="1"/>
</dbReference>
<dbReference type="Gene3D" id="6.10.340.10">
    <property type="match status" value="1"/>
</dbReference>
<feature type="domain" description="HAMP" evidence="13">
    <location>
        <begin position="338"/>
        <end position="390"/>
    </location>
</feature>
<dbReference type="AlphaFoldDB" id="A0A411PDL2"/>
<keyword evidence="9" id="KW-0067">ATP-binding</keyword>
<dbReference type="SUPFAM" id="SSF47384">
    <property type="entry name" value="Homodimeric domain of signal transducing histidine kinase"/>
    <property type="match status" value="1"/>
</dbReference>
<evidence type="ECO:0000256" key="4">
    <source>
        <dbReference type="ARBA" id="ARBA00022475"/>
    </source>
</evidence>
<dbReference type="SUPFAM" id="SSF55874">
    <property type="entry name" value="ATPase domain of HSP90 chaperone/DNA topoisomerase II/histidine kinase"/>
    <property type="match status" value="1"/>
</dbReference>
<dbReference type="RefSeq" id="WP_130597617.1">
    <property type="nucleotide sequence ID" value="NZ_CP036200.1"/>
</dbReference>
<evidence type="ECO:0000313" key="14">
    <source>
        <dbReference type="EMBL" id="QBF81643.1"/>
    </source>
</evidence>
<dbReference type="InterPro" id="IPR003594">
    <property type="entry name" value="HATPase_dom"/>
</dbReference>
<dbReference type="GO" id="GO:0005886">
    <property type="term" value="C:plasma membrane"/>
    <property type="evidence" value="ECO:0007669"/>
    <property type="project" value="UniProtKB-SubCell"/>
</dbReference>
<keyword evidence="5" id="KW-0597">Phosphoprotein</keyword>
<dbReference type="OrthoDB" id="1931120at2"/>
<evidence type="ECO:0000256" key="9">
    <source>
        <dbReference type="ARBA" id="ARBA00022840"/>
    </source>
</evidence>
<feature type="transmembrane region" description="Helical" evidence="11">
    <location>
        <begin position="6"/>
        <end position="29"/>
    </location>
</feature>
<sequence>MSIRLFLFAVFAGLIIILGVSQVGLMHYLKAELQTELQQSSKSLSQDIVSVAFKQINREHEQLKQTADELQQLAPKQPHPPKSINTEQQPVIIESKTQQQAVNAEAKAKAQRHAEQQLEQAIALVEQRLGDGFLEGDILDGDVLKGLTPEQIADLDIELLHVDDEQVKRVFYDKHTGDINVLVDDISQQVEMQIEELTEQFIAVATEENDLSEHEKQQQMAKLNAQINQQVKQLLEHEKVTLIREKQALIEEQKTAAKAYQQQVEQVVASLTLDTDNWLDDGVVIVKELDDGNQVHSQTFNVQSQGANNALQKFNDSLMLLIIASSVLTLALAYWIAYVVTKPLSHLHQGFAKVGKGEFGAQIKPSGVSELKRILQGFNNMSVKLKDWQSQMQSVTERQHLADIGQVAKGIAHSLRNPLHTIGLLAEQSAFADDVDERQRNAQLVRQKMQVMDKNIQSLLMLANTQVDRSVIIDLNLVLQDILLELTMTAADVKIALANSSQPMLIQGAETEVRAILHAVIVNALEALQSQTMQPQAQQSQTKQINITSNQQANAWCIQVVDNGPGIDASISDKLFEPHVSSKAEGSGMGLYMAKRLIVSHYQGDIEIHNRDLGGCEAKLCFAINDVSNDVRDDTHQAEQQGES</sequence>
<evidence type="ECO:0000256" key="7">
    <source>
        <dbReference type="ARBA" id="ARBA00022741"/>
    </source>
</evidence>
<evidence type="ECO:0000259" key="13">
    <source>
        <dbReference type="PROSITE" id="PS50885"/>
    </source>
</evidence>
<keyword evidence="7" id="KW-0547">Nucleotide-binding</keyword>